<dbReference type="Proteomes" id="UP000037122">
    <property type="component" value="Unassembled WGS sequence"/>
</dbReference>
<dbReference type="VEuPathDB" id="FungiDB:CJI96_0004602"/>
<keyword evidence="4" id="KW-0479">Metal-binding</keyword>
<dbReference type="Pfam" id="PF02906">
    <property type="entry name" value="Fe_hyd_lg_C"/>
    <property type="match status" value="1"/>
</dbReference>
<feature type="domain" description="Iron hydrogenase large subunit C-terminal" evidence="7">
    <location>
        <begin position="104"/>
        <end position="452"/>
    </location>
</feature>
<dbReference type="AlphaFoldDB" id="A0A0L0NYK2"/>
<name>A0A0L0NYK2_CANAR</name>
<dbReference type="VEuPathDB" id="FungiDB:CJI97_004904"/>
<keyword evidence="4" id="KW-0004">4Fe-4S</keyword>
<evidence type="ECO:0000256" key="4">
    <source>
        <dbReference type="ARBA" id="ARBA00022485"/>
    </source>
</evidence>
<dbReference type="VEuPathDB" id="FungiDB:CJJ07_005004"/>
<dbReference type="EMBL" id="LGST01000025">
    <property type="protein sequence ID" value="KND99256.1"/>
    <property type="molecule type" value="Genomic_DNA"/>
</dbReference>
<dbReference type="VEuPathDB" id="FungiDB:B9J08_004548"/>
<evidence type="ECO:0000256" key="3">
    <source>
        <dbReference type="ARBA" id="ARBA00017073"/>
    </source>
</evidence>
<comment type="caution">
    <text evidence="8">The sequence shown here is derived from an EMBL/GenBank/DDBJ whole genome shotgun (WGS) entry which is preliminary data.</text>
</comment>
<accession>A0A0L0NYK2</accession>
<evidence type="ECO:0000259" key="7">
    <source>
        <dbReference type="Pfam" id="PF02906"/>
    </source>
</evidence>
<keyword evidence="4" id="KW-0408">Iron</keyword>
<gene>
    <name evidence="8" type="ORF">QG37_03799</name>
</gene>
<sequence length="535" mass="58263">MSAILSADDLNDFISPGVACVKPVELAKNDQEAGEVEIQIDENGNPLEISKIDGKVAALSPAQISLADCLACSGCITSAEEVLVAQHSHEQLLKAIQENDNKKVFVASISHQLRASLARAYKLPVGEMDRLLVNLLANQMGFQYIVGTALGRKLSLLQEAQGVMSRRLADGSSKAPVLLSICPGWVLYAEKTHPYVLPMLSTTKSPQQITGCLLKTLVAKELGISRSDIYHLSIMPCFDKKLESARPENTPVETAAPDVDCVLTAKELVNLLENLKYELMPTNAAKIASQNANIYNLMAPSLWPHKELSWANDSGSLSGGYAYNYLMLTRNHMVCTRPETYLEADFEVVTIEGKNSDLYELRLMHKPSGQKIASAAVVNGFKNIQNLVRKLKPAPGGASKQGKVNPLAARRRARMGANNGSPASEAASDTADASKCDYVEVMACPDGCINGGGQITRPQDIAEKEWLSQVKDIYRDIGTVDISSMDNAEMAKKLEQWAESFCEESQIPTERLFATHFNEVEKPTDPNAVLLGAKW</sequence>
<proteinExistence type="inferred from homology"/>
<evidence type="ECO:0000256" key="2">
    <source>
        <dbReference type="ARBA" id="ARBA00015854"/>
    </source>
</evidence>
<evidence type="ECO:0000256" key="5">
    <source>
        <dbReference type="ARBA" id="ARBA00023014"/>
    </source>
</evidence>
<reference evidence="9" key="1">
    <citation type="journal article" date="2015" name="BMC Genomics">
        <title>Draft genome of a commonly misdiagnosed multidrug resistant pathogen Candida auris.</title>
        <authorList>
            <person name="Chatterjee S."/>
            <person name="Alampalli S.V."/>
            <person name="Nageshan R.K."/>
            <person name="Chettiar S.T."/>
            <person name="Joshi S."/>
            <person name="Tatu U.S."/>
        </authorList>
    </citation>
    <scope>NUCLEOTIDE SEQUENCE [LARGE SCALE GENOMIC DNA]</scope>
    <source>
        <strain evidence="9">6684</strain>
    </source>
</reference>
<comment type="similarity">
    <text evidence="1">Belongs to the NARF family.</text>
</comment>
<dbReference type="SUPFAM" id="SSF53920">
    <property type="entry name" value="Fe-only hydrogenase"/>
    <property type="match status" value="1"/>
</dbReference>
<dbReference type="VEuPathDB" id="FungiDB:QG37_03799"/>
<evidence type="ECO:0000256" key="6">
    <source>
        <dbReference type="ARBA" id="ARBA00031269"/>
    </source>
</evidence>
<keyword evidence="5" id="KW-0411">Iron-sulfur</keyword>
<dbReference type="GO" id="GO:0051539">
    <property type="term" value="F:4 iron, 4 sulfur cluster binding"/>
    <property type="evidence" value="ECO:0007669"/>
    <property type="project" value="UniProtKB-KW"/>
</dbReference>
<dbReference type="Gene3D" id="3.40.950.10">
    <property type="entry name" value="Fe-only Hydrogenase (Larger Subunit), Chain L, domain 3"/>
    <property type="match status" value="1"/>
</dbReference>
<dbReference type="Gene3D" id="3.30.70.20">
    <property type="match status" value="1"/>
</dbReference>
<dbReference type="PANTHER" id="PTHR11615">
    <property type="entry name" value="NITRATE, FORMATE, IRON DEHYDROGENASE"/>
    <property type="match status" value="1"/>
</dbReference>
<protein>
    <recommendedName>
        <fullName evidence="2">Cytosolic Fe-S cluster assembly factor NAR1</fullName>
    </recommendedName>
    <alternativeName>
        <fullName evidence="3">Cytosolic Fe-S cluster assembly factor nar1</fullName>
    </alternativeName>
    <alternativeName>
        <fullName evidence="6">Nuclear architecture-related protein 1</fullName>
    </alternativeName>
</protein>
<evidence type="ECO:0000313" key="9">
    <source>
        <dbReference type="Proteomes" id="UP000037122"/>
    </source>
</evidence>
<dbReference type="Gene3D" id="3.40.50.1780">
    <property type="match status" value="1"/>
</dbReference>
<dbReference type="InterPro" id="IPR009016">
    <property type="entry name" value="Fe_hydrogenase"/>
</dbReference>
<evidence type="ECO:0000256" key="1">
    <source>
        <dbReference type="ARBA" id="ARBA00006596"/>
    </source>
</evidence>
<dbReference type="InterPro" id="IPR004108">
    <property type="entry name" value="Fe_hydrogenase_lsu_C"/>
</dbReference>
<evidence type="ECO:0000313" key="8">
    <source>
        <dbReference type="EMBL" id="KND99256.1"/>
    </source>
</evidence>
<organism evidence="8 9">
    <name type="scientific">Candidozyma auris</name>
    <name type="common">Yeast</name>
    <name type="synonym">Candida auris</name>
    <dbReference type="NCBI Taxonomy" id="498019"/>
    <lineage>
        <taxon>Eukaryota</taxon>
        <taxon>Fungi</taxon>
        <taxon>Dikarya</taxon>
        <taxon>Ascomycota</taxon>
        <taxon>Saccharomycotina</taxon>
        <taxon>Pichiomycetes</taxon>
        <taxon>Metschnikowiaceae</taxon>
        <taxon>Candidozyma</taxon>
    </lineage>
</organism>
<dbReference type="InterPro" id="IPR050340">
    <property type="entry name" value="Cytosolic_Fe-S_CAF"/>
</dbReference>
<dbReference type="VEuPathDB" id="FungiDB:CJJ09_004517"/>